<comment type="caution">
    <text evidence="2">The sequence shown here is derived from an EMBL/GenBank/DDBJ whole genome shotgun (WGS) entry which is preliminary data.</text>
</comment>
<accession>A0ABR1A0U3</accession>
<evidence type="ECO:0000259" key="1">
    <source>
        <dbReference type="Pfam" id="PF13873"/>
    </source>
</evidence>
<reference evidence="2 3" key="1">
    <citation type="submission" date="2021-05" db="EMBL/GenBank/DDBJ databases">
        <authorList>
            <person name="Zahm M."/>
            <person name="Klopp C."/>
            <person name="Cabau C."/>
            <person name="Kuhl H."/>
            <person name="Suciu R."/>
            <person name="Ciorpac M."/>
            <person name="Holostenco D."/>
            <person name="Gessner J."/>
            <person name="Wuertz S."/>
            <person name="Hohne C."/>
            <person name="Stock M."/>
            <person name="Gislard M."/>
            <person name="Lluch J."/>
            <person name="Milhes M."/>
            <person name="Lampietro C."/>
            <person name="Lopez Roques C."/>
            <person name="Donnadieu C."/>
            <person name="Du K."/>
            <person name="Schartl M."/>
            <person name="Guiguen Y."/>
        </authorList>
    </citation>
    <scope>NUCLEOTIDE SEQUENCE [LARGE SCALE GENOMIC DNA]</scope>
    <source>
        <strain evidence="2">Hh-F2</strain>
        <tissue evidence="2">Blood</tissue>
    </source>
</reference>
<dbReference type="Pfam" id="PF13873">
    <property type="entry name" value="Myb_DNA-bind_5"/>
    <property type="match status" value="1"/>
</dbReference>
<dbReference type="PANTHER" id="PTHR21411">
    <property type="entry name" value="APONTIC"/>
    <property type="match status" value="1"/>
</dbReference>
<dbReference type="Proteomes" id="UP001369086">
    <property type="component" value="Unassembled WGS sequence"/>
</dbReference>
<proteinExistence type="predicted"/>
<organism evidence="2 3">
    <name type="scientific">Huso huso</name>
    <name type="common">Beluga</name>
    <name type="synonym">Acipenser huso</name>
    <dbReference type="NCBI Taxonomy" id="61971"/>
    <lineage>
        <taxon>Eukaryota</taxon>
        <taxon>Metazoa</taxon>
        <taxon>Chordata</taxon>
        <taxon>Craniata</taxon>
        <taxon>Vertebrata</taxon>
        <taxon>Euteleostomi</taxon>
        <taxon>Actinopterygii</taxon>
        <taxon>Chondrostei</taxon>
        <taxon>Acipenseriformes</taxon>
        <taxon>Acipenseridae</taxon>
        <taxon>Huso</taxon>
    </lineage>
</organism>
<dbReference type="PANTHER" id="PTHR21411:SF0">
    <property type="entry name" value="REGULATORY PROTEIN ZESTE"/>
    <property type="match status" value="1"/>
</dbReference>
<dbReference type="InterPro" id="IPR028002">
    <property type="entry name" value="Myb_DNA-bind_5"/>
</dbReference>
<sequence>MATTSKTIAFSIFEKNLLSNLILDNKNYKVIIENKKTDNITLARKESTWAKISAEFNFHSGVNCREQKQLKLLYKNLKAKAKKDVSREKREQHMTGCGLPPTAIDSISKIFAQFLPQQFDSLPNSYNDDACFNKEAFTGVGFGQL</sequence>
<name>A0ABR1A0U3_HUSHU</name>
<gene>
    <name evidence="2" type="ORF">HHUSO_G5309</name>
</gene>
<dbReference type="EMBL" id="JAHFZB010000004">
    <property type="protein sequence ID" value="KAK6490692.1"/>
    <property type="molecule type" value="Genomic_DNA"/>
</dbReference>
<evidence type="ECO:0000313" key="2">
    <source>
        <dbReference type="EMBL" id="KAK6490692.1"/>
    </source>
</evidence>
<keyword evidence="3" id="KW-1185">Reference proteome</keyword>
<protein>
    <recommendedName>
        <fullName evidence="1">Myb/SANT-like DNA-binding domain-containing protein</fullName>
    </recommendedName>
</protein>
<evidence type="ECO:0000313" key="3">
    <source>
        <dbReference type="Proteomes" id="UP001369086"/>
    </source>
</evidence>
<feature type="domain" description="Myb/SANT-like DNA-binding" evidence="1">
    <location>
        <begin position="10"/>
        <end position="85"/>
    </location>
</feature>